<dbReference type="GO" id="GO:0030170">
    <property type="term" value="F:pyridoxal phosphate binding"/>
    <property type="evidence" value="ECO:0007669"/>
    <property type="project" value="InterPro"/>
</dbReference>
<comment type="cofactor">
    <cofactor evidence="1">
        <name>pyridoxal 5'-phosphate</name>
        <dbReference type="ChEBI" id="CHEBI:597326"/>
    </cofactor>
</comment>
<evidence type="ECO:0000313" key="7">
    <source>
        <dbReference type="EMBL" id="SEI80419.1"/>
    </source>
</evidence>
<dbReference type="PANTHER" id="PTHR43525">
    <property type="entry name" value="PROTEIN MALY"/>
    <property type="match status" value="1"/>
</dbReference>
<dbReference type="InterPro" id="IPR015422">
    <property type="entry name" value="PyrdxlP-dep_Trfase_small"/>
</dbReference>
<dbReference type="EMBL" id="FNZK01000001">
    <property type="protein sequence ID" value="SEI80419.1"/>
    <property type="molecule type" value="Genomic_DNA"/>
</dbReference>
<dbReference type="InterPro" id="IPR004839">
    <property type="entry name" value="Aminotransferase_I/II_large"/>
</dbReference>
<organism evidence="7 8">
    <name type="scientific">Propionispira arboris</name>
    <dbReference type="NCBI Taxonomy" id="84035"/>
    <lineage>
        <taxon>Bacteria</taxon>
        <taxon>Bacillati</taxon>
        <taxon>Bacillota</taxon>
        <taxon>Negativicutes</taxon>
        <taxon>Selenomonadales</taxon>
        <taxon>Selenomonadaceae</taxon>
        <taxon>Propionispira</taxon>
    </lineage>
</organism>
<dbReference type="InterPro" id="IPR015421">
    <property type="entry name" value="PyrdxlP-dep_Trfase_major"/>
</dbReference>
<gene>
    <name evidence="7" type="ORF">SAMN05660742_10198</name>
</gene>
<dbReference type="Gene3D" id="3.90.1150.10">
    <property type="entry name" value="Aspartate Aminotransferase, domain 1"/>
    <property type="match status" value="1"/>
</dbReference>
<dbReference type="SUPFAM" id="SSF53383">
    <property type="entry name" value="PLP-dependent transferases"/>
    <property type="match status" value="1"/>
</dbReference>
<accession>A0A1H6TK47</accession>
<dbReference type="CDD" id="cd00609">
    <property type="entry name" value="AAT_like"/>
    <property type="match status" value="1"/>
</dbReference>
<sequence>MNYNFDKIIDRKNTNSLKYDFAVERGKPANILPLWVADMDVMTAPEIIAAITAGCQHGIFGYSDVKRDYFLTIAKWLDESFNWKVQEDWLIKAPGVVFSIAMAIRAFTNPGDSILIQRPVYYPFSLTIEDNDRRLVNSPLIYKNFHYEMDYMDFEEKIIQNNVKLFLLCSPHNPVGRVWTKEELIRIGDICLKHDVLILADEIHHEFVYSGYKHHVFADLKPEYLNRTITCTAPSKTFNLAGLQVSHIFIADQTLRKKFQKEINKTGYCELNSLGLIAAKAAYEHGRDWLNQLKVYLTENLRLSRDFIEKELPGVRLVEPEGTYLIWLDFSALGLSPEELDQKIIHQAGLWLDRGPMFGPEGANFQRINIACPRATLTQALQNLKNILE</sequence>
<keyword evidence="3" id="KW-0663">Pyridoxal phosphate</keyword>
<name>A0A1H6TK47_9FIRM</name>
<protein>
    <recommendedName>
        <fullName evidence="2">cysteine-S-conjugate beta-lyase</fullName>
        <ecNumber evidence="2">4.4.1.13</ecNumber>
    </recommendedName>
</protein>
<evidence type="ECO:0000256" key="3">
    <source>
        <dbReference type="ARBA" id="ARBA00022898"/>
    </source>
</evidence>
<evidence type="ECO:0000259" key="6">
    <source>
        <dbReference type="Pfam" id="PF00155"/>
    </source>
</evidence>
<evidence type="ECO:0000256" key="1">
    <source>
        <dbReference type="ARBA" id="ARBA00001933"/>
    </source>
</evidence>
<dbReference type="InterPro" id="IPR015424">
    <property type="entry name" value="PyrdxlP-dep_Trfase"/>
</dbReference>
<dbReference type="RefSeq" id="WP_091828336.1">
    <property type="nucleotide sequence ID" value="NZ_FNZK01000001.1"/>
</dbReference>
<dbReference type="Pfam" id="PF00155">
    <property type="entry name" value="Aminotran_1_2"/>
    <property type="match status" value="1"/>
</dbReference>
<proteinExistence type="inferred from homology"/>
<evidence type="ECO:0000313" key="8">
    <source>
        <dbReference type="Proteomes" id="UP000199662"/>
    </source>
</evidence>
<dbReference type="Gene3D" id="3.40.640.10">
    <property type="entry name" value="Type I PLP-dependent aspartate aminotransferase-like (Major domain)"/>
    <property type="match status" value="1"/>
</dbReference>
<dbReference type="GO" id="GO:0047804">
    <property type="term" value="F:cysteine-S-conjugate beta-lyase activity"/>
    <property type="evidence" value="ECO:0007669"/>
    <property type="project" value="UniProtKB-EC"/>
</dbReference>
<dbReference type="NCBIfam" id="TIGR04350">
    <property type="entry name" value="C_S_lyase_PatB"/>
    <property type="match status" value="1"/>
</dbReference>
<dbReference type="EC" id="4.4.1.13" evidence="2"/>
<dbReference type="PANTHER" id="PTHR43525:SF1">
    <property type="entry name" value="PROTEIN MALY"/>
    <property type="match status" value="1"/>
</dbReference>
<evidence type="ECO:0000256" key="5">
    <source>
        <dbReference type="ARBA" id="ARBA00037974"/>
    </source>
</evidence>
<keyword evidence="8" id="KW-1185">Reference proteome</keyword>
<reference evidence="7 8" key="1">
    <citation type="submission" date="2016-10" db="EMBL/GenBank/DDBJ databases">
        <authorList>
            <person name="de Groot N.N."/>
        </authorList>
    </citation>
    <scope>NUCLEOTIDE SEQUENCE [LARGE SCALE GENOMIC DNA]</scope>
    <source>
        <strain evidence="7 8">DSM 2179</strain>
    </source>
</reference>
<dbReference type="InterPro" id="IPR027619">
    <property type="entry name" value="C-S_lyase_PatB-like"/>
</dbReference>
<dbReference type="InterPro" id="IPR051798">
    <property type="entry name" value="Class-II_PLP-Dep_Aminotrans"/>
</dbReference>
<feature type="domain" description="Aminotransferase class I/classII large" evidence="6">
    <location>
        <begin position="34"/>
        <end position="383"/>
    </location>
</feature>
<dbReference type="Proteomes" id="UP000199662">
    <property type="component" value="Unassembled WGS sequence"/>
</dbReference>
<dbReference type="AlphaFoldDB" id="A0A1H6TK47"/>
<dbReference type="STRING" id="84035.SAMN05660742_10198"/>
<comment type="similarity">
    <text evidence="5">Belongs to the class-II pyridoxal-phosphate-dependent aminotransferase family. MalY/PatB cystathionine beta-lyase subfamily.</text>
</comment>
<keyword evidence="4 7" id="KW-0456">Lyase</keyword>
<evidence type="ECO:0000256" key="2">
    <source>
        <dbReference type="ARBA" id="ARBA00012224"/>
    </source>
</evidence>
<evidence type="ECO:0000256" key="4">
    <source>
        <dbReference type="ARBA" id="ARBA00023239"/>
    </source>
</evidence>